<accession>A0A0B6ZEU6</accession>
<name>A0A0B6ZEU6_9EUPU</name>
<gene>
    <name evidence="1" type="primary">ORF57900</name>
</gene>
<proteinExistence type="predicted"/>
<sequence>IELEVTDKKEVNINEDDERKFKGKCKVDVHADGENQYFDKLSDSMNNLSCSTDDNNDDDKSGTNCREGNVFYFKREISNESIEEIDNDCKADVNLISKNDVGNDITDETREETRN</sequence>
<feature type="non-terminal residue" evidence="1">
    <location>
        <position position="1"/>
    </location>
</feature>
<protein>
    <submittedName>
        <fullName evidence="1">Uncharacterized protein</fullName>
    </submittedName>
</protein>
<organism evidence="1">
    <name type="scientific">Arion vulgaris</name>
    <dbReference type="NCBI Taxonomy" id="1028688"/>
    <lineage>
        <taxon>Eukaryota</taxon>
        <taxon>Metazoa</taxon>
        <taxon>Spiralia</taxon>
        <taxon>Lophotrochozoa</taxon>
        <taxon>Mollusca</taxon>
        <taxon>Gastropoda</taxon>
        <taxon>Heterobranchia</taxon>
        <taxon>Euthyneura</taxon>
        <taxon>Panpulmonata</taxon>
        <taxon>Eupulmonata</taxon>
        <taxon>Stylommatophora</taxon>
        <taxon>Helicina</taxon>
        <taxon>Arionoidea</taxon>
        <taxon>Arionidae</taxon>
        <taxon>Arion</taxon>
    </lineage>
</organism>
<reference evidence="1" key="1">
    <citation type="submission" date="2014-12" db="EMBL/GenBank/DDBJ databases">
        <title>Insight into the proteome of Arion vulgaris.</title>
        <authorList>
            <person name="Aradska J."/>
            <person name="Bulat T."/>
            <person name="Smidak R."/>
            <person name="Sarate P."/>
            <person name="Gangsoo J."/>
            <person name="Sialana F."/>
            <person name="Bilban M."/>
            <person name="Lubec G."/>
        </authorList>
    </citation>
    <scope>NUCLEOTIDE SEQUENCE</scope>
    <source>
        <tissue evidence="1">Skin</tissue>
    </source>
</reference>
<dbReference type="EMBL" id="HACG01019390">
    <property type="protein sequence ID" value="CEK66255.1"/>
    <property type="molecule type" value="Transcribed_RNA"/>
</dbReference>
<dbReference type="AlphaFoldDB" id="A0A0B6ZEU6"/>
<evidence type="ECO:0000313" key="1">
    <source>
        <dbReference type="EMBL" id="CEK66255.1"/>
    </source>
</evidence>